<dbReference type="GO" id="GO:0003700">
    <property type="term" value="F:DNA-binding transcription factor activity"/>
    <property type="evidence" value="ECO:0007669"/>
    <property type="project" value="TreeGrafter"/>
</dbReference>
<dbReference type="GO" id="GO:0000976">
    <property type="term" value="F:transcription cis-regulatory region binding"/>
    <property type="evidence" value="ECO:0007669"/>
    <property type="project" value="TreeGrafter"/>
</dbReference>
<dbReference type="InterPro" id="IPR010982">
    <property type="entry name" value="Lambda_DNA-bd_dom_sf"/>
</dbReference>
<dbReference type="Gene3D" id="3.40.50.2300">
    <property type="match status" value="2"/>
</dbReference>
<dbReference type="STRING" id="1834191.A5886_000345"/>
<dbReference type="PANTHER" id="PTHR30146">
    <property type="entry name" value="LACI-RELATED TRANSCRIPTIONAL REPRESSOR"/>
    <property type="match status" value="1"/>
</dbReference>
<gene>
    <name evidence="5" type="ORF">A5886_000345</name>
</gene>
<evidence type="ECO:0000313" key="6">
    <source>
        <dbReference type="Proteomes" id="UP000195043"/>
    </source>
</evidence>
<dbReference type="InterPro" id="IPR046335">
    <property type="entry name" value="LacI/GalR-like_sensor"/>
</dbReference>
<dbReference type="OrthoDB" id="9775106at2"/>
<dbReference type="PANTHER" id="PTHR30146:SF24">
    <property type="entry name" value="XYLOSE OPERON REGULATORY PROTEIN"/>
    <property type="match status" value="1"/>
</dbReference>
<dbReference type="Gene3D" id="1.10.260.40">
    <property type="entry name" value="lambda repressor-like DNA-binding domains"/>
    <property type="match status" value="1"/>
</dbReference>
<dbReference type="InterPro" id="IPR028082">
    <property type="entry name" value="Peripla_BP_I"/>
</dbReference>
<reference evidence="5 6" key="1">
    <citation type="submission" date="2017-05" db="EMBL/GenBank/DDBJ databases">
        <title>The Genome Sequence of Enterococcus sp. 8G7_MSG3316.</title>
        <authorList>
            <consortium name="The Broad Institute Genomics Platform"/>
            <consortium name="The Broad Institute Genomic Center for Infectious Diseases"/>
            <person name="Earl A."/>
            <person name="Manson A."/>
            <person name="Schwartman J."/>
            <person name="Gilmore M."/>
            <person name="Abouelleil A."/>
            <person name="Cao P."/>
            <person name="Chapman S."/>
            <person name="Cusick C."/>
            <person name="Shea T."/>
            <person name="Young S."/>
            <person name="Neafsey D."/>
            <person name="Nusbaum C."/>
            <person name="Birren B."/>
        </authorList>
    </citation>
    <scope>NUCLEOTIDE SEQUENCE [LARGE SCALE GENOMIC DNA]</scope>
    <source>
        <strain evidence="5 6">8G7_MSG3316</strain>
    </source>
</reference>
<dbReference type="Pfam" id="PF00356">
    <property type="entry name" value="LacI"/>
    <property type="match status" value="1"/>
</dbReference>
<evidence type="ECO:0000256" key="2">
    <source>
        <dbReference type="ARBA" id="ARBA00023125"/>
    </source>
</evidence>
<dbReference type="Proteomes" id="UP000195043">
    <property type="component" value="Unassembled WGS sequence"/>
</dbReference>
<dbReference type="CDD" id="cd01392">
    <property type="entry name" value="HTH_LacI"/>
    <property type="match status" value="1"/>
</dbReference>
<comment type="caution">
    <text evidence="5">The sequence shown here is derived from an EMBL/GenBank/DDBJ whole genome shotgun (WGS) entry which is preliminary data.</text>
</comment>
<protein>
    <recommendedName>
        <fullName evidence="4">HTH lacI-type domain-containing protein</fullName>
    </recommendedName>
</protein>
<keyword evidence="1" id="KW-0805">Transcription regulation</keyword>
<evidence type="ECO:0000259" key="4">
    <source>
        <dbReference type="PROSITE" id="PS50932"/>
    </source>
</evidence>
<dbReference type="CDD" id="cd06267">
    <property type="entry name" value="PBP1_LacI_sugar_binding-like"/>
    <property type="match status" value="1"/>
</dbReference>
<dbReference type="Pfam" id="PF13377">
    <property type="entry name" value="Peripla_BP_3"/>
    <property type="match status" value="1"/>
</dbReference>
<dbReference type="SUPFAM" id="SSF53822">
    <property type="entry name" value="Periplasmic binding protein-like I"/>
    <property type="match status" value="1"/>
</dbReference>
<keyword evidence="2" id="KW-0238">DNA-binding</keyword>
<dbReference type="InterPro" id="IPR000843">
    <property type="entry name" value="HTH_LacI"/>
</dbReference>
<dbReference type="RefSeq" id="WP_086273344.1">
    <property type="nucleotide sequence ID" value="NZ_NGKU01000001.1"/>
</dbReference>
<dbReference type="PROSITE" id="PS50932">
    <property type="entry name" value="HTH_LACI_2"/>
    <property type="match status" value="1"/>
</dbReference>
<keyword evidence="3" id="KW-0804">Transcription</keyword>
<evidence type="ECO:0000313" key="5">
    <source>
        <dbReference type="EMBL" id="OTN75275.1"/>
    </source>
</evidence>
<accession>A0A242A2L5</accession>
<dbReference type="SMART" id="SM00354">
    <property type="entry name" value="HTH_LACI"/>
    <property type="match status" value="1"/>
</dbReference>
<dbReference type="SUPFAM" id="SSF47413">
    <property type="entry name" value="lambda repressor-like DNA-binding domains"/>
    <property type="match status" value="1"/>
</dbReference>
<evidence type="ECO:0000256" key="1">
    <source>
        <dbReference type="ARBA" id="ARBA00023015"/>
    </source>
</evidence>
<proteinExistence type="predicted"/>
<name>A0A242A2L5_9ENTE</name>
<dbReference type="AlphaFoldDB" id="A0A242A2L5"/>
<organism evidence="5 6">
    <name type="scientific">Candidatus Enterococcus testudinis</name>
    <dbReference type="NCBI Taxonomy" id="1834191"/>
    <lineage>
        <taxon>Bacteria</taxon>
        <taxon>Bacillati</taxon>
        <taxon>Bacillota</taxon>
        <taxon>Bacilli</taxon>
        <taxon>Lactobacillales</taxon>
        <taxon>Enterococcaceae</taxon>
        <taxon>Enterococcus</taxon>
    </lineage>
</organism>
<evidence type="ECO:0000256" key="3">
    <source>
        <dbReference type="ARBA" id="ARBA00023163"/>
    </source>
</evidence>
<dbReference type="EMBL" id="NGKU01000001">
    <property type="protein sequence ID" value="OTN75275.1"/>
    <property type="molecule type" value="Genomic_DNA"/>
</dbReference>
<sequence length="337" mass="39169">MKITIKKIAEEAGVSVTTVSNVINKKAHRVSQDKIDMIEEIIKKYNYSPNMNARALVKSSSRLIGLLYFSDQKNLDFADPFVNEILQGIQRVAKEHNFFTLVHSVTKTEDIEEVQKNWRFDGFIAVGFSQELFEEVHKIIQVPIIFIDTHLKDEVYSHIEDYPNSYFINTNDQDASYKATTYLLKKGLTKIGFYSYEFDKNKTSVIQQRYVGYHNALKDFHIKPDTDLEYTEEQQSEILNHLDDFQGILVTADYLAIKFIHKLKQEKSFYERKLSIISFDDIRYAALNDPPLTTIRLDQTKKGEIAMKTLVNIVDEHMKENQITLLNGTLIVRKTTF</sequence>
<keyword evidence="6" id="KW-1185">Reference proteome</keyword>
<feature type="domain" description="HTH lacI-type" evidence="4">
    <location>
        <begin position="3"/>
        <end position="58"/>
    </location>
</feature>